<gene>
    <name evidence="2" type="ORF">COW36_05325</name>
</gene>
<dbReference type="Gene3D" id="3.40.50.1820">
    <property type="entry name" value="alpha/beta hydrolase"/>
    <property type="match status" value="1"/>
</dbReference>
<protein>
    <recommendedName>
        <fullName evidence="1">AB hydrolase-1 domain-containing protein</fullName>
    </recommendedName>
</protein>
<evidence type="ECO:0000313" key="2">
    <source>
        <dbReference type="EMBL" id="PIW18718.1"/>
    </source>
</evidence>
<dbReference type="Proteomes" id="UP000231019">
    <property type="component" value="Unassembled WGS sequence"/>
</dbReference>
<proteinExistence type="predicted"/>
<dbReference type="SUPFAM" id="SSF53474">
    <property type="entry name" value="alpha/beta-Hydrolases"/>
    <property type="match status" value="1"/>
</dbReference>
<organism evidence="2 3">
    <name type="scientific">bacterium (Candidatus Blackallbacteria) CG17_big_fil_post_rev_8_21_14_2_50_48_46</name>
    <dbReference type="NCBI Taxonomy" id="2014261"/>
    <lineage>
        <taxon>Bacteria</taxon>
        <taxon>Candidatus Blackallbacteria</taxon>
    </lineage>
</organism>
<comment type="caution">
    <text evidence="2">The sequence shown here is derived from an EMBL/GenBank/DDBJ whole genome shotgun (WGS) entry which is preliminary data.</text>
</comment>
<name>A0A2M7G9D5_9BACT</name>
<dbReference type="PANTHER" id="PTHR36837">
    <property type="entry name" value="POLY(3-HYDROXYALKANOATE) POLYMERASE SUBUNIT PHAC"/>
    <property type="match status" value="1"/>
</dbReference>
<dbReference type="PANTHER" id="PTHR36837:SF2">
    <property type="entry name" value="POLY(3-HYDROXYALKANOATE) POLYMERASE SUBUNIT PHAC"/>
    <property type="match status" value="1"/>
</dbReference>
<reference evidence="2 3" key="1">
    <citation type="submission" date="2017-09" db="EMBL/GenBank/DDBJ databases">
        <title>Depth-based differentiation of microbial function through sediment-hosted aquifers and enrichment of novel symbionts in the deep terrestrial subsurface.</title>
        <authorList>
            <person name="Probst A.J."/>
            <person name="Ladd B."/>
            <person name="Jarett J.K."/>
            <person name="Geller-Mcgrath D.E."/>
            <person name="Sieber C.M."/>
            <person name="Emerson J.B."/>
            <person name="Anantharaman K."/>
            <person name="Thomas B.C."/>
            <person name="Malmstrom R."/>
            <person name="Stieglmeier M."/>
            <person name="Klingl A."/>
            <person name="Woyke T."/>
            <person name="Ryan C.M."/>
            <person name="Banfield J.F."/>
        </authorList>
    </citation>
    <scope>NUCLEOTIDE SEQUENCE [LARGE SCALE GENOMIC DNA]</scope>
    <source>
        <strain evidence="2">CG17_big_fil_post_rev_8_21_14_2_50_48_46</strain>
    </source>
</reference>
<sequence length="359" mass="40455">MDAQPLSFKNPSLLLQTLSEQLRIRLQYGPEFIGDLEQIEVGLTPRTCVYEEGPHRLFCYPGQGETKQPILLVYSLINRPYIFDLRPGRSLIEYLCAQGYDVYLLDWGDPTPDLGMASLGDLVAGTLKRSVRRILRRHQVKKIPILGYCMGATFATLYAALEPEKVERLILLTPILGNDEGGTLQNIVSHQSLSPSLMEGQLISGRQLKLFFNSIRPVQVLKKERDFWQNYDKETFMEHFLPVEKWSNDTPDLPGKAFQELIHLCIKEDALRKGPLNLDNFELDCHKITCPVLAVVAKHDWIIPVSSLKTCGEVLPHSDYTPYLLNGGHIGLVVGKASSVLWKDLNAFLSGEKVQGPQT</sequence>
<dbReference type="InterPro" id="IPR051321">
    <property type="entry name" value="PHA/PHB_synthase"/>
</dbReference>
<evidence type="ECO:0000259" key="1">
    <source>
        <dbReference type="Pfam" id="PF00561"/>
    </source>
</evidence>
<dbReference type="InterPro" id="IPR000073">
    <property type="entry name" value="AB_hydrolase_1"/>
</dbReference>
<accession>A0A2M7G9D5</accession>
<dbReference type="InterPro" id="IPR029058">
    <property type="entry name" value="AB_hydrolase_fold"/>
</dbReference>
<evidence type="ECO:0000313" key="3">
    <source>
        <dbReference type="Proteomes" id="UP000231019"/>
    </source>
</evidence>
<dbReference type="EMBL" id="PFFQ01000012">
    <property type="protein sequence ID" value="PIW18718.1"/>
    <property type="molecule type" value="Genomic_DNA"/>
</dbReference>
<dbReference type="AlphaFoldDB" id="A0A2M7G9D5"/>
<dbReference type="Pfam" id="PF00561">
    <property type="entry name" value="Abhydrolase_1"/>
    <property type="match status" value="1"/>
</dbReference>
<feature type="domain" description="AB hydrolase-1" evidence="1">
    <location>
        <begin position="90"/>
        <end position="331"/>
    </location>
</feature>